<dbReference type="Pfam" id="PF08241">
    <property type="entry name" value="Methyltransf_11"/>
    <property type="match status" value="1"/>
</dbReference>
<comment type="caution">
    <text evidence="2">The sequence shown here is derived from an EMBL/GenBank/DDBJ whole genome shotgun (WGS) entry which is preliminary data.</text>
</comment>
<evidence type="ECO:0000259" key="1">
    <source>
        <dbReference type="Pfam" id="PF08241"/>
    </source>
</evidence>
<dbReference type="Gene3D" id="3.40.50.150">
    <property type="entry name" value="Vaccinia Virus protein VP39"/>
    <property type="match status" value="1"/>
</dbReference>
<dbReference type="SUPFAM" id="SSF53335">
    <property type="entry name" value="S-adenosyl-L-methionine-dependent methyltransferases"/>
    <property type="match status" value="1"/>
</dbReference>
<accession>A0ABN0DPL7</accession>
<feature type="domain" description="Methyltransferase type 11" evidence="1">
    <location>
        <begin position="69"/>
        <end position="153"/>
    </location>
</feature>
<evidence type="ECO:0000313" key="2">
    <source>
        <dbReference type="EMBL" id="EHG24696.1"/>
    </source>
</evidence>
<name>A0ABN0DPL7_9FIRM</name>
<proteinExistence type="predicted"/>
<protein>
    <recommendedName>
        <fullName evidence="1">Methyltransferase type 11 domain-containing protein</fullName>
    </recommendedName>
</protein>
<dbReference type="EMBL" id="ADGH01000010">
    <property type="protein sequence ID" value="EHG24696.1"/>
    <property type="molecule type" value="Genomic_DNA"/>
</dbReference>
<dbReference type="InterPro" id="IPR029063">
    <property type="entry name" value="SAM-dependent_MTases_sf"/>
</dbReference>
<dbReference type="Proteomes" id="UP000003175">
    <property type="component" value="Unassembled WGS sequence"/>
</dbReference>
<dbReference type="RefSeq" id="WP_006696426.1">
    <property type="nucleotide sequence ID" value="NZ_JH376859.1"/>
</dbReference>
<keyword evidence="3" id="KW-1185">Reference proteome</keyword>
<dbReference type="CDD" id="cd02440">
    <property type="entry name" value="AdoMet_MTases"/>
    <property type="match status" value="1"/>
</dbReference>
<organism evidence="2 3">
    <name type="scientific">Selenomonas noxia F0398</name>
    <dbReference type="NCBI Taxonomy" id="702437"/>
    <lineage>
        <taxon>Bacteria</taxon>
        <taxon>Bacillati</taxon>
        <taxon>Bacillota</taxon>
        <taxon>Negativicutes</taxon>
        <taxon>Selenomonadales</taxon>
        <taxon>Selenomonadaceae</taxon>
        <taxon>Selenomonas</taxon>
    </lineage>
</organism>
<dbReference type="InterPro" id="IPR013216">
    <property type="entry name" value="Methyltransf_11"/>
</dbReference>
<sequence length="242" mass="27561">MTNEWKAVWNRRQAETDALTGSWQNIFLELKRLNGFDVVDGGIPLDSLLMQGRRIRELLHLTEGMSVYDVGCGAGANLYLLARSGIAVGGTDYARPLVEIARSVLPAARELTCGEADAFDTTIKYDAALSNSVFSYFPDEAFAARVLTRMLKKTAGAIGLIDIHDADKEEEFLAYRRAAIPDYDERYKGLGKLFYRRSFFEDFARAHDLRIEFPAIEMEGYWNTPFVFNVFLYRKQRSQIER</sequence>
<gene>
    <name evidence="2" type="ORF">HMPREF9432_01146</name>
</gene>
<evidence type="ECO:0000313" key="3">
    <source>
        <dbReference type="Proteomes" id="UP000003175"/>
    </source>
</evidence>
<reference evidence="2 3" key="1">
    <citation type="submission" date="2011-08" db="EMBL/GenBank/DDBJ databases">
        <title>The Genome Sequence of Selenomonas noxia F0398.</title>
        <authorList>
            <consortium name="The Broad Institute Genome Sequencing Platform"/>
            <person name="Earl A."/>
            <person name="Ward D."/>
            <person name="Feldgarden M."/>
            <person name="Gevers D."/>
            <person name="Izard J."/>
            <person name="Ganesan A."/>
            <person name="Blanton J.M."/>
            <person name="Baranova O.V."/>
            <person name="Tanner A.C."/>
            <person name="Dewhirst F.E."/>
            <person name="Young S.K."/>
            <person name="Zeng Q."/>
            <person name="Gargeya S."/>
            <person name="Fitzgerald M."/>
            <person name="Haas B."/>
            <person name="Abouelleil A."/>
            <person name="Alvarado L."/>
            <person name="Arachchi H.M."/>
            <person name="Berlin A."/>
            <person name="Brown A."/>
            <person name="Chapman S.B."/>
            <person name="Chen Z."/>
            <person name="Dunbar C."/>
            <person name="Freedman E."/>
            <person name="Gearin G."/>
            <person name="Gellesch M."/>
            <person name="Goldberg J."/>
            <person name="Griggs A."/>
            <person name="Gujja S."/>
            <person name="Heiman D."/>
            <person name="Howarth C."/>
            <person name="Larson L."/>
            <person name="Lui A."/>
            <person name="MacDonald P.J.P."/>
            <person name="Montmayeur A."/>
            <person name="Murphy C."/>
            <person name="Neiman D."/>
            <person name="Pearson M."/>
            <person name="Priest M."/>
            <person name="Roberts A."/>
            <person name="Saif S."/>
            <person name="Shea T."/>
            <person name="Shenoy N."/>
            <person name="Sisk P."/>
            <person name="Stolte C."/>
            <person name="Sykes S."/>
            <person name="Wortman J."/>
            <person name="Nusbaum C."/>
            <person name="Birren B."/>
        </authorList>
    </citation>
    <scope>NUCLEOTIDE SEQUENCE [LARGE SCALE GENOMIC DNA]</scope>
    <source>
        <strain evidence="2 3">F0398</strain>
    </source>
</reference>